<reference evidence="6 7" key="1">
    <citation type="submission" date="2020-08" db="EMBL/GenBank/DDBJ databases">
        <title>Genomic Encyclopedia of Type Strains, Phase IV (KMG-IV): sequencing the most valuable type-strain genomes for metagenomic binning, comparative biology and taxonomic classification.</title>
        <authorList>
            <person name="Goeker M."/>
        </authorList>
    </citation>
    <scope>NUCLEOTIDE SEQUENCE [LARGE SCALE GENOMIC DNA]</scope>
    <source>
        <strain evidence="6 7">DSM 18233</strain>
    </source>
</reference>
<keyword evidence="3" id="KW-0281">Fimbrium</keyword>
<dbReference type="GO" id="GO:0043709">
    <property type="term" value="P:cell adhesion involved in single-species biofilm formation"/>
    <property type="evidence" value="ECO:0007669"/>
    <property type="project" value="TreeGrafter"/>
</dbReference>
<dbReference type="Pfam" id="PF00419">
    <property type="entry name" value="Fimbrial"/>
    <property type="match status" value="1"/>
</dbReference>
<dbReference type="InterPro" id="IPR036937">
    <property type="entry name" value="Adhesion_dom_fimbrial_sf"/>
</dbReference>
<evidence type="ECO:0000256" key="3">
    <source>
        <dbReference type="ARBA" id="ARBA00023263"/>
    </source>
</evidence>
<evidence type="ECO:0000259" key="5">
    <source>
        <dbReference type="Pfam" id="PF00419"/>
    </source>
</evidence>
<name>A0A840RHV1_9NEIS</name>
<dbReference type="Gene3D" id="2.60.40.1090">
    <property type="entry name" value="Fimbrial-type adhesion domain"/>
    <property type="match status" value="1"/>
</dbReference>
<keyword evidence="4" id="KW-0472">Membrane</keyword>
<feature type="domain" description="Fimbrial-type adhesion" evidence="5">
    <location>
        <begin position="225"/>
        <end position="370"/>
    </location>
</feature>
<feature type="transmembrane region" description="Helical" evidence="4">
    <location>
        <begin position="31"/>
        <end position="53"/>
    </location>
</feature>
<comment type="caution">
    <text evidence="6">The sequence shown here is derived from an EMBL/GenBank/DDBJ whole genome shotgun (WGS) entry which is preliminary data.</text>
</comment>
<dbReference type="PANTHER" id="PTHR33420:SF14">
    <property type="entry name" value="TYPE 1 FIMBRIN D-MANNOSE SPECIFIC ADHESIN"/>
    <property type="match status" value="1"/>
</dbReference>
<evidence type="ECO:0000256" key="4">
    <source>
        <dbReference type="SAM" id="Phobius"/>
    </source>
</evidence>
<keyword evidence="4" id="KW-0812">Transmembrane</keyword>
<keyword evidence="7" id="KW-1185">Reference proteome</keyword>
<keyword evidence="4" id="KW-1133">Transmembrane helix</keyword>
<evidence type="ECO:0000313" key="6">
    <source>
        <dbReference type="EMBL" id="MBB5191771.1"/>
    </source>
</evidence>
<dbReference type="GO" id="GO:0009289">
    <property type="term" value="C:pilus"/>
    <property type="evidence" value="ECO:0007669"/>
    <property type="project" value="UniProtKB-SubCell"/>
</dbReference>
<dbReference type="RefSeq" id="WP_184101084.1">
    <property type="nucleotide sequence ID" value="NZ_JACHHN010000004.1"/>
</dbReference>
<dbReference type="InterPro" id="IPR050263">
    <property type="entry name" value="Bact_Fimbrial_Adh_Pro"/>
</dbReference>
<dbReference type="SUPFAM" id="SSF49401">
    <property type="entry name" value="Bacterial adhesins"/>
    <property type="match status" value="1"/>
</dbReference>
<dbReference type="EMBL" id="JACHHN010000004">
    <property type="protein sequence ID" value="MBB5191771.1"/>
    <property type="molecule type" value="Genomic_DNA"/>
</dbReference>
<comment type="similarity">
    <text evidence="2">Belongs to the fimbrial protein family.</text>
</comment>
<dbReference type="Proteomes" id="UP000543030">
    <property type="component" value="Unassembled WGS sequence"/>
</dbReference>
<organism evidence="6 7">
    <name type="scientific">Silvimonas terrae</name>
    <dbReference type="NCBI Taxonomy" id="300266"/>
    <lineage>
        <taxon>Bacteria</taxon>
        <taxon>Pseudomonadati</taxon>
        <taxon>Pseudomonadota</taxon>
        <taxon>Betaproteobacteria</taxon>
        <taxon>Neisseriales</taxon>
        <taxon>Chitinibacteraceae</taxon>
        <taxon>Silvimonas</taxon>
    </lineage>
</organism>
<evidence type="ECO:0000256" key="1">
    <source>
        <dbReference type="ARBA" id="ARBA00004561"/>
    </source>
</evidence>
<dbReference type="PANTHER" id="PTHR33420">
    <property type="entry name" value="FIMBRIAL SUBUNIT ELFA-RELATED"/>
    <property type="match status" value="1"/>
</dbReference>
<evidence type="ECO:0000313" key="7">
    <source>
        <dbReference type="Proteomes" id="UP000543030"/>
    </source>
</evidence>
<dbReference type="InterPro" id="IPR000259">
    <property type="entry name" value="Adhesion_dom_fimbrial"/>
</dbReference>
<dbReference type="Gene3D" id="2.60.40.3310">
    <property type="match status" value="1"/>
</dbReference>
<dbReference type="InterPro" id="IPR008966">
    <property type="entry name" value="Adhesion_dom_sf"/>
</dbReference>
<protein>
    <submittedName>
        <fullName evidence="6">Type 1 fimbria pilin</fullName>
    </submittedName>
</protein>
<dbReference type="AlphaFoldDB" id="A0A840RHV1"/>
<accession>A0A840RHV1</accession>
<comment type="subcellular location">
    <subcellularLocation>
        <location evidence="1">Fimbrium</location>
    </subcellularLocation>
</comment>
<evidence type="ECO:0000256" key="2">
    <source>
        <dbReference type="ARBA" id="ARBA00006671"/>
    </source>
</evidence>
<sequence>MRKHKQRISGTAPGCVLLSGGQHGDGRAVSLIRLLVLAMLTLWLGLASVPAHANMTCNNSGSYNWTLPGGSIAIPANITAGTSIGTLATQTYTMQCRFLQSGNMITSGTNTVTFATTAELAYGTTVYKTNIAGLGVRYTFNADSCSSGDVVMTSGKATFTCAYSGPLGGGYMGTPISVKAELVVTGPIQGGISTLTTSPAVSIAFVASDSPSSWGQGNLYSGVATGSLTQATCAANSANVTVTLPKISVNSLASGVGAVASGQPFMLEFTCTTGANISMVLTDSVNQANRGDTLAVTSDSTASGVGIQILKAGTPILFGPDSAAPGTANQWLIGASPNGKLQVPLTARYIRTGAVSPGTIKALATFTMSYN</sequence>
<gene>
    <name evidence="6" type="ORF">HNQ50_002501</name>
</gene>
<proteinExistence type="inferred from homology"/>